<dbReference type="EMBL" id="UINC01144524">
    <property type="protein sequence ID" value="SVD34094.1"/>
    <property type="molecule type" value="Genomic_DNA"/>
</dbReference>
<protein>
    <recommendedName>
        <fullName evidence="1">Enolase C-terminal domain-containing protein</fullName>
    </recommendedName>
</protein>
<sequence length="139" mass="15142">TNVPVCASETLGARWEHHRILEAGAAGIIMPDLTWCGGISEAKKIANLAEIFHRPIAPHDCSGPVALMACIHLCLNVPNVLIQETVRAFYGGWYRELVTVLPKIENGHVYPPEDPGLGTDILPAVFERADIHVTVTEVD</sequence>
<proteinExistence type="predicted"/>
<dbReference type="InterPro" id="IPR036849">
    <property type="entry name" value="Enolase-like_C_sf"/>
</dbReference>
<organism evidence="2">
    <name type="scientific">marine metagenome</name>
    <dbReference type="NCBI Taxonomy" id="408172"/>
    <lineage>
        <taxon>unclassified sequences</taxon>
        <taxon>metagenomes</taxon>
        <taxon>ecological metagenomes</taxon>
    </lineage>
</organism>
<dbReference type="AlphaFoldDB" id="A0A382UII3"/>
<evidence type="ECO:0000259" key="1">
    <source>
        <dbReference type="Pfam" id="PF13378"/>
    </source>
</evidence>
<dbReference type="SUPFAM" id="SSF51604">
    <property type="entry name" value="Enolase C-terminal domain-like"/>
    <property type="match status" value="1"/>
</dbReference>
<accession>A0A382UII3</accession>
<name>A0A382UII3_9ZZZZ</name>
<reference evidence="2" key="1">
    <citation type="submission" date="2018-05" db="EMBL/GenBank/DDBJ databases">
        <authorList>
            <person name="Lanie J.A."/>
            <person name="Ng W.-L."/>
            <person name="Kazmierczak K.M."/>
            <person name="Andrzejewski T.M."/>
            <person name="Davidsen T.M."/>
            <person name="Wayne K.J."/>
            <person name="Tettelin H."/>
            <person name="Glass J.I."/>
            <person name="Rusch D."/>
            <person name="Podicherti R."/>
            <person name="Tsui H.-C.T."/>
            <person name="Winkler M.E."/>
        </authorList>
    </citation>
    <scope>NUCLEOTIDE SEQUENCE</scope>
</reference>
<dbReference type="Gene3D" id="3.20.20.120">
    <property type="entry name" value="Enolase-like C-terminal domain"/>
    <property type="match status" value="1"/>
</dbReference>
<feature type="domain" description="Enolase C-terminal" evidence="1">
    <location>
        <begin position="2"/>
        <end position="122"/>
    </location>
</feature>
<dbReference type="PANTHER" id="PTHR48080:SF2">
    <property type="entry name" value="D-GALACTONATE DEHYDRATASE"/>
    <property type="match status" value="1"/>
</dbReference>
<dbReference type="InterPro" id="IPR034593">
    <property type="entry name" value="DgoD-like"/>
</dbReference>
<dbReference type="Pfam" id="PF13378">
    <property type="entry name" value="MR_MLE_C"/>
    <property type="match status" value="1"/>
</dbReference>
<dbReference type="InterPro" id="IPR029065">
    <property type="entry name" value="Enolase_C-like"/>
</dbReference>
<dbReference type="PANTHER" id="PTHR48080">
    <property type="entry name" value="D-GALACTONATE DEHYDRATASE-RELATED"/>
    <property type="match status" value="1"/>
</dbReference>
<gene>
    <name evidence="2" type="ORF">METZ01_LOCUS386948</name>
</gene>
<evidence type="ECO:0000313" key="2">
    <source>
        <dbReference type="EMBL" id="SVD34094.1"/>
    </source>
</evidence>
<feature type="non-terminal residue" evidence="2">
    <location>
        <position position="1"/>
    </location>
</feature>